<evidence type="ECO:0000256" key="11">
    <source>
        <dbReference type="RuleBase" id="RU003939"/>
    </source>
</evidence>
<feature type="region of interest" description="Disordered" evidence="12">
    <location>
        <begin position="56"/>
        <end position="76"/>
    </location>
</feature>
<dbReference type="Proteomes" id="UP000239504">
    <property type="component" value="Unassembled WGS sequence"/>
</dbReference>
<keyword evidence="6" id="KW-0426">Late protein</keyword>
<comment type="subunit">
    <text evidence="3">Homodimer.</text>
</comment>
<dbReference type="RefSeq" id="WP_104830447.1">
    <property type="nucleotide sequence ID" value="NZ_PJCH01000009.1"/>
</dbReference>
<dbReference type="OrthoDB" id="7358862at2"/>
<proteinExistence type="inferred from homology"/>
<dbReference type="PANTHER" id="PTHR33175:SF13">
    <property type="entry name" value="HISTONE-LIKE PROTEIN"/>
    <property type="match status" value="1"/>
</dbReference>
<gene>
    <name evidence="13" type="ORF">CW354_12565</name>
</gene>
<comment type="similarity">
    <text evidence="2 11">Belongs to the bacterial histone-like protein family.</text>
</comment>
<dbReference type="PRINTS" id="PR01727">
    <property type="entry name" value="DNABINDINGHU"/>
</dbReference>
<dbReference type="AlphaFoldDB" id="A0A2S7K429"/>
<evidence type="ECO:0000256" key="2">
    <source>
        <dbReference type="ARBA" id="ARBA00010529"/>
    </source>
</evidence>
<dbReference type="Gene3D" id="4.10.520.10">
    <property type="entry name" value="IHF-like DNA-binding proteins"/>
    <property type="match status" value="1"/>
</dbReference>
<dbReference type="GO" id="GO:0006260">
    <property type="term" value="P:DNA replication"/>
    <property type="evidence" value="ECO:0007669"/>
    <property type="project" value="UniProtKB-KW"/>
</dbReference>
<evidence type="ECO:0000256" key="9">
    <source>
        <dbReference type="ARBA" id="ARBA00033227"/>
    </source>
</evidence>
<evidence type="ECO:0000256" key="1">
    <source>
        <dbReference type="ARBA" id="ARBA00004328"/>
    </source>
</evidence>
<accession>A0A2S7K429</accession>
<dbReference type="Pfam" id="PF00216">
    <property type="entry name" value="Bac_DNA_binding"/>
    <property type="match status" value="1"/>
</dbReference>
<evidence type="ECO:0000256" key="8">
    <source>
        <dbReference type="ARBA" id="ARBA00033120"/>
    </source>
</evidence>
<dbReference type="InterPro" id="IPR010992">
    <property type="entry name" value="IHF-like_DNA-bd_dom_sf"/>
</dbReference>
<evidence type="ECO:0000313" key="14">
    <source>
        <dbReference type="Proteomes" id="UP000239504"/>
    </source>
</evidence>
<evidence type="ECO:0000256" key="3">
    <source>
        <dbReference type="ARBA" id="ARBA00011738"/>
    </source>
</evidence>
<comment type="function">
    <text evidence="10">DNA-binding protein that plays a critical role in nucleoid compaction, genome replication and DNA replication and transcription. Binds to both ssDNA and dsDNA with a binding site covering about 15 nucleotides. Displays DNA-supercoiling activity only when associated with the viral DNA topoisomerase 2.</text>
</comment>
<reference evidence="13 14" key="1">
    <citation type="submission" date="2017-12" db="EMBL/GenBank/DDBJ databases">
        <authorList>
            <person name="Hurst M.R.H."/>
        </authorList>
    </citation>
    <scope>NUCLEOTIDE SEQUENCE [LARGE SCALE GENOMIC DNA]</scope>
    <source>
        <strain evidence="13 14">SY-3-19</strain>
    </source>
</reference>
<evidence type="ECO:0000256" key="12">
    <source>
        <dbReference type="SAM" id="MobiDB-lite"/>
    </source>
</evidence>
<dbReference type="InterPro" id="IPR000119">
    <property type="entry name" value="Hist_DNA-bd"/>
</dbReference>
<protein>
    <recommendedName>
        <fullName evidence="4">Viral histone-like protein</fullName>
    </recommendedName>
    <alternativeName>
        <fullName evidence="9">DNA-binding protein pA104R</fullName>
    </alternativeName>
    <alternativeName>
        <fullName evidence="8">pA104R</fullName>
    </alternativeName>
</protein>
<dbReference type="GO" id="GO:0030527">
    <property type="term" value="F:structural constituent of chromatin"/>
    <property type="evidence" value="ECO:0007669"/>
    <property type="project" value="InterPro"/>
</dbReference>
<keyword evidence="14" id="KW-1185">Reference proteome</keyword>
<comment type="caution">
    <text evidence="13">The sequence shown here is derived from an EMBL/GenBank/DDBJ whole genome shotgun (WGS) entry which is preliminary data.</text>
</comment>
<organism evidence="13 14">
    <name type="scientific">Hyphococcus luteus</name>
    <dbReference type="NCBI Taxonomy" id="2058213"/>
    <lineage>
        <taxon>Bacteria</taxon>
        <taxon>Pseudomonadati</taxon>
        <taxon>Pseudomonadota</taxon>
        <taxon>Alphaproteobacteria</taxon>
        <taxon>Parvularculales</taxon>
        <taxon>Parvularculaceae</taxon>
        <taxon>Hyphococcus</taxon>
    </lineage>
</organism>
<dbReference type="PANTHER" id="PTHR33175">
    <property type="entry name" value="DNA-BINDING PROTEIN HU"/>
    <property type="match status" value="1"/>
</dbReference>
<dbReference type="EMBL" id="PJCH01000009">
    <property type="protein sequence ID" value="PQA87260.1"/>
    <property type="molecule type" value="Genomic_DNA"/>
</dbReference>
<evidence type="ECO:0000256" key="10">
    <source>
        <dbReference type="ARBA" id="ARBA00046140"/>
    </source>
</evidence>
<dbReference type="GO" id="GO:0005829">
    <property type="term" value="C:cytosol"/>
    <property type="evidence" value="ECO:0007669"/>
    <property type="project" value="TreeGrafter"/>
</dbReference>
<evidence type="ECO:0000256" key="6">
    <source>
        <dbReference type="ARBA" id="ARBA00022921"/>
    </source>
</evidence>
<name>A0A2S7K429_9PROT</name>
<keyword evidence="5" id="KW-0235">DNA replication</keyword>
<evidence type="ECO:0000256" key="4">
    <source>
        <dbReference type="ARBA" id="ARBA00016145"/>
    </source>
</evidence>
<evidence type="ECO:0000256" key="5">
    <source>
        <dbReference type="ARBA" id="ARBA00022705"/>
    </source>
</evidence>
<dbReference type="SMART" id="SM00411">
    <property type="entry name" value="BHL"/>
    <property type="match status" value="1"/>
</dbReference>
<evidence type="ECO:0000256" key="7">
    <source>
        <dbReference type="ARBA" id="ARBA00023125"/>
    </source>
</evidence>
<evidence type="ECO:0000313" key="13">
    <source>
        <dbReference type="EMBL" id="PQA87260.1"/>
    </source>
</evidence>
<dbReference type="CDD" id="cd13831">
    <property type="entry name" value="HU"/>
    <property type="match status" value="1"/>
</dbReference>
<dbReference type="GO" id="GO:0003677">
    <property type="term" value="F:DNA binding"/>
    <property type="evidence" value="ECO:0007669"/>
    <property type="project" value="UniProtKB-KW"/>
</dbReference>
<keyword evidence="7 13" id="KW-0238">DNA-binding</keyword>
<dbReference type="SUPFAM" id="SSF47729">
    <property type="entry name" value="IHF-like DNA-binding proteins"/>
    <property type="match status" value="1"/>
</dbReference>
<sequence length="94" mass="10304">MSKADFIAHVADAGDLTNAEAKRMVELVFGEIENGLRRARKEGKYTIGTFGTFTISKRPARKGRNPRTGEEMTIKASKSLRFRPSSALKEAAGC</sequence>
<comment type="subcellular location">
    <subcellularLocation>
        <location evidence="1">Virion</location>
    </subcellularLocation>
</comment>